<evidence type="ECO:0000313" key="10">
    <source>
        <dbReference type="EMBL" id="RPA85253.1"/>
    </source>
</evidence>
<gene>
    <name evidence="10" type="ORF">BJ508DRAFT_412042</name>
</gene>
<dbReference type="AlphaFoldDB" id="A0A3N4IGH4"/>
<keyword evidence="8" id="KW-0496">Mitochondrion</keyword>
<comment type="domain">
    <text evidence="8">The twin CX3C motif contains 4 conserved Cys residues that form 2 disulfide bonds in the mitochondrial intermembrane space.</text>
</comment>
<evidence type="ECO:0000313" key="11">
    <source>
        <dbReference type="Proteomes" id="UP000275078"/>
    </source>
</evidence>
<proteinExistence type="inferred from homology"/>
<dbReference type="Gene3D" id="1.10.287.810">
    <property type="entry name" value="Mitochondrial import inner membrane translocase subunit tim13 like domains"/>
    <property type="match status" value="1"/>
</dbReference>
<keyword evidence="6 8" id="KW-1015">Disulfide bond</keyword>
<organism evidence="10 11">
    <name type="scientific">Ascobolus immersus RN42</name>
    <dbReference type="NCBI Taxonomy" id="1160509"/>
    <lineage>
        <taxon>Eukaryota</taxon>
        <taxon>Fungi</taxon>
        <taxon>Dikarya</taxon>
        <taxon>Ascomycota</taxon>
        <taxon>Pezizomycotina</taxon>
        <taxon>Pezizomycetes</taxon>
        <taxon>Pezizales</taxon>
        <taxon>Ascobolaceae</taxon>
        <taxon>Ascobolus</taxon>
    </lineage>
</organism>
<evidence type="ECO:0000256" key="4">
    <source>
        <dbReference type="ARBA" id="ARBA00022927"/>
    </source>
</evidence>
<dbReference type="Proteomes" id="UP000275078">
    <property type="component" value="Unassembled WGS sequence"/>
</dbReference>
<keyword evidence="3 8" id="KW-0999">Mitochondrion inner membrane</keyword>
<evidence type="ECO:0000256" key="8">
    <source>
        <dbReference type="RuleBase" id="RU367043"/>
    </source>
</evidence>
<keyword evidence="7 8" id="KW-0143">Chaperone</keyword>
<evidence type="ECO:0000256" key="7">
    <source>
        <dbReference type="ARBA" id="ARBA00023186"/>
    </source>
</evidence>
<name>A0A3N4IGH4_ASCIM</name>
<evidence type="ECO:0000256" key="5">
    <source>
        <dbReference type="ARBA" id="ARBA00023010"/>
    </source>
</evidence>
<dbReference type="OrthoDB" id="344165at2759"/>
<evidence type="ECO:0000256" key="2">
    <source>
        <dbReference type="ARBA" id="ARBA00006720"/>
    </source>
</evidence>
<keyword evidence="11" id="KW-1185">Reference proteome</keyword>
<keyword evidence="3 8" id="KW-0472">Membrane</keyword>
<dbReference type="GO" id="GO:0005743">
    <property type="term" value="C:mitochondrial inner membrane"/>
    <property type="evidence" value="ECO:0007669"/>
    <property type="project" value="UniProtKB-SubCell"/>
</dbReference>
<sequence>MDAMDGFDNKTQQELQQFVENESSKAKLNGIIHDLTDRCWKKCFAQTSSISSGSLSSSENTCVKDCVGRWVDTSYLIVKSLEKMR</sequence>
<keyword evidence="4 8" id="KW-0653">Protein transport</keyword>
<keyword evidence="5 8" id="KW-0811">Translocation</keyword>
<feature type="domain" description="Tim10-like" evidence="9">
    <location>
        <begin position="17"/>
        <end position="82"/>
    </location>
</feature>
<accession>A0A3N4IGH4</accession>
<dbReference type="EMBL" id="ML119654">
    <property type="protein sequence ID" value="RPA85253.1"/>
    <property type="molecule type" value="Genomic_DNA"/>
</dbReference>
<evidence type="ECO:0000256" key="6">
    <source>
        <dbReference type="ARBA" id="ARBA00023157"/>
    </source>
</evidence>
<dbReference type="InterPro" id="IPR004217">
    <property type="entry name" value="Tim10-like"/>
</dbReference>
<comment type="subunit">
    <text evidence="8">Heterohexamer.</text>
</comment>
<evidence type="ECO:0000259" key="9">
    <source>
        <dbReference type="Pfam" id="PF02953"/>
    </source>
</evidence>
<reference evidence="10 11" key="1">
    <citation type="journal article" date="2018" name="Nat. Ecol. Evol.">
        <title>Pezizomycetes genomes reveal the molecular basis of ectomycorrhizal truffle lifestyle.</title>
        <authorList>
            <person name="Murat C."/>
            <person name="Payen T."/>
            <person name="Noel B."/>
            <person name="Kuo A."/>
            <person name="Morin E."/>
            <person name="Chen J."/>
            <person name="Kohler A."/>
            <person name="Krizsan K."/>
            <person name="Balestrini R."/>
            <person name="Da Silva C."/>
            <person name="Montanini B."/>
            <person name="Hainaut M."/>
            <person name="Levati E."/>
            <person name="Barry K.W."/>
            <person name="Belfiori B."/>
            <person name="Cichocki N."/>
            <person name="Clum A."/>
            <person name="Dockter R.B."/>
            <person name="Fauchery L."/>
            <person name="Guy J."/>
            <person name="Iotti M."/>
            <person name="Le Tacon F."/>
            <person name="Lindquist E.A."/>
            <person name="Lipzen A."/>
            <person name="Malagnac F."/>
            <person name="Mello A."/>
            <person name="Molinier V."/>
            <person name="Miyauchi S."/>
            <person name="Poulain J."/>
            <person name="Riccioni C."/>
            <person name="Rubini A."/>
            <person name="Sitrit Y."/>
            <person name="Splivallo R."/>
            <person name="Traeger S."/>
            <person name="Wang M."/>
            <person name="Zifcakova L."/>
            <person name="Wipf D."/>
            <person name="Zambonelli A."/>
            <person name="Paolocci F."/>
            <person name="Nowrousian M."/>
            <person name="Ottonello S."/>
            <person name="Baldrian P."/>
            <person name="Spatafora J.W."/>
            <person name="Henrissat B."/>
            <person name="Nagy L.G."/>
            <person name="Aury J.M."/>
            <person name="Wincker P."/>
            <person name="Grigoriev I.V."/>
            <person name="Bonfante P."/>
            <person name="Martin F.M."/>
        </authorList>
    </citation>
    <scope>NUCLEOTIDE SEQUENCE [LARGE SCALE GENOMIC DNA]</scope>
    <source>
        <strain evidence="10 11">RN42</strain>
    </source>
</reference>
<dbReference type="STRING" id="1160509.A0A3N4IGH4"/>
<evidence type="ECO:0000256" key="1">
    <source>
        <dbReference type="ARBA" id="ARBA00004137"/>
    </source>
</evidence>
<protein>
    <recommendedName>
        <fullName evidence="8">Mitochondrial import inner membrane translocase subunit</fullName>
    </recommendedName>
</protein>
<keyword evidence="8" id="KW-0813">Transport</keyword>
<dbReference type="Pfam" id="PF02953">
    <property type="entry name" value="zf-Tim10_DDP"/>
    <property type="match status" value="1"/>
</dbReference>
<comment type="function">
    <text evidence="8">Mitochondrial intermembrane chaperone that participates in the import and insertion of some multi-pass transmembrane proteins into the mitochondrial inner membrane. Also required for the transfer of beta-barrel precursors from the TOM complex to the sorting and assembly machinery (SAM complex) of the outer membrane. Acts as a chaperone-like protein that protects the hydrophobic precursors from aggregation and guide them through the mitochondrial intermembrane space.</text>
</comment>
<dbReference type="GO" id="GO:0015031">
    <property type="term" value="P:protein transport"/>
    <property type="evidence" value="ECO:0007669"/>
    <property type="project" value="UniProtKB-KW"/>
</dbReference>
<comment type="subcellular location">
    <subcellularLocation>
        <location evidence="1 8">Mitochondrion inner membrane</location>
        <topology evidence="1 8">Peripheral membrane protein</topology>
        <orientation evidence="1 8">Intermembrane side</orientation>
    </subcellularLocation>
</comment>
<dbReference type="InterPro" id="IPR035427">
    <property type="entry name" value="Tim10-like_dom_sf"/>
</dbReference>
<comment type="similarity">
    <text evidence="2 8">Belongs to the small Tim family.</text>
</comment>
<evidence type="ECO:0000256" key="3">
    <source>
        <dbReference type="ARBA" id="ARBA00022792"/>
    </source>
</evidence>
<dbReference type="SUPFAM" id="SSF144122">
    <property type="entry name" value="Tim10-like"/>
    <property type="match status" value="1"/>
</dbReference>